<evidence type="ECO:0000256" key="4">
    <source>
        <dbReference type="PROSITE-ProRule" id="PRU00103"/>
    </source>
</evidence>
<dbReference type="PANTHER" id="PTHR11260:SF600">
    <property type="entry name" value="GLUTATHIONE TRANSFERASE"/>
    <property type="match status" value="1"/>
</dbReference>
<evidence type="ECO:0000256" key="5">
    <source>
        <dbReference type="RuleBase" id="RU003494"/>
    </source>
</evidence>
<dbReference type="Pfam" id="PF02798">
    <property type="entry name" value="GST_N"/>
    <property type="match status" value="1"/>
</dbReference>
<evidence type="ECO:0000256" key="1">
    <source>
        <dbReference type="ARBA" id="ARBA00012452"/>
    </source>
</evidence>
<dbReference type="InterPro" id="IPR021133">
    <property type="entry name" value="HEAT_type_2"/>
</dbReference>
<dbReference type="InterPro" id="IPR045073">
    <property type="entry name" value="Omega/Tau-like"/>
</dbReference>
<dbReference type="InterPro" id="IPR004046">
    <property type="entry name" value="GST_C"/>
</dbReference>
<dbReference type="GO" id="GO:0005737">
    <property type="term" value="C:cytoplasm"/>
    <property type="evidence" value="ECO:0007669"/>
    <property type="project" value="TreeGrafter"/>
</dbReference>
<feature type="domain" description="GST C-terminal" evidence="7">
    <location>
        <begin position="88"/>
        <end position="215"/>
    </location>
</feature>
<reference evidence="9" key="2">
    <citation type="journal article" date="2017" name="J. Anim. Genet.">
        <title>Multiple reference genome sequences of hot pepper reveal the massive evolution of plant disease resistance genes by retroduplication.</title>
        <authorList>
            <person name="Kim S."/>
            <person name="Park J."/>
            <person name="Yeom S.-I."/>
            <person name="Kim Y.-M."/>
            <person name="Seo E."/>
            <person name="Kim K.-T."/>
            <person name="Kim M.-S."/>
            <person name="Lee J.M."/>
            <person name="Cheong K."/>
            <person name="Shin H.-S."/>
            <person name="Kim S.-B."/>
            <person name="Han K."/>
            <person name="Lee J."/>
            <person name="Park M."/>
            <person name="Lee H.-A."/>
            <person name="Lee H.-Y."/>
            <person name="Lee Y."/>
            <person name="Oh S."/>
            <person name="Lee J.H."/>
            <person name="Choi E."/>
            <person name="Choi E."/>
            <person name="Lee S.E."/>
            <person name="Jeon J."/>
            <person name="Kim H."/>
            <person name="Choi G."/>
            <person name="Song H."/>
            <person name="Lee J."/>
            <person name="Lee S.-C."/>
            <person name="Kwon J.-K."/>
            <person name="Lee H.-Y."/>
            <person name="Koo N."/>
            <person name="Hong Y."/>
            <person name="Kim R.W."/>
            <person name="Kang W.-H."/>
            <person name="Huh J.H."/>
            <person name="Kang B.-C."/>
            <person name="Yang T.-J."/>
            <person name="Lee Y.-H."/>
            <person name="Bennetzen J.L."/>
            <person name="Choi D."/>
        </authorList>
    </citation>
    <scope>NUCLEOTIDE SEQUENCE [LARGE SCALE GENOMIC DNA]</scope>
    <source>
        <strain evidence="9">cv. PBC81</strain>
    </source>
</reference>
<dbReference type="InterPro" id="IPR040079">
    <property type="entry name" value="Glutathione_S-Trfase"/>
</dbReference>
<dbReference type="PROSITE" id="PS50404">
    <property type="entry name" value="GST_NTER"/>
    <property type="match status" value="1"/>
</dbReference>
<dbReference type="InterPro" id="IPR036249">
    <property type="entry name" value="Thioredoxin-like_sf"/>
</dbReference>
<evidence type="ECO:0000259" key="6">
    <source>
        <dbReference type="PROSITE" id="PS50404"/>
    </source>
</evidence>
<dbReference type="PROSITE" id="PS50405">
    <property type="entry name" value="GST_CTER"/>
    <property type="match status" value="1"/>
</dbReference>
<evidence type="ECO:0000313" key="8">
    <source>
        <dbReference type="EMBL" id="PHT37960.1"/>
    </source>
</evidence>
<dbReference type="Proteomes" id="UP000224567">
    <property type="component" value="Unassembled WGS sequence"/>
</dbReference>
<dbReference type="SUPFAM" id="SSF52833">
    <property type="entry name" value="Thioredoxin-like"/>
    <property type="match status" value="1"/>
</dbReference>
<dbReference type="Pfam" id="PF00043">
    <property type="entry name" value="GST_C"/>
    <property type="match status" value="1"/>
</dbReference>
<feature type="domain" description="GST N-terminal" evidence="6">
    <location>
        <begin position="2"/>
        <end position="82"/>
    </location>
</feature>
<comment type="similarity">
    <text evidence="5">Belongs to the GST superfamily.</text>
</comment>
<gene>
    <name evidence="8" type="ORF">CQW23_21533</name>
</gene>
<accession>A0A2G2VY98</accession>
<dbReference type="InterPro" id="IPR004045">
    <property type="entry name" value="Glutathione_S-Trfase_N"/>
</dbReference>
<dbReference type="SFLD" id="SFLDS00019">
    <property type="entry name" value="Glutathione_Transferase_(cytos"/>
    <property type="match status" value="1"/>
</dbReference>
<protein>
    <recommendedName>
        <fullName evidence="1">glutathione transferase</fullName>
        <ecNumber evidence="1">2.5.1.18</ecNumber>
    </recommendedName>
</protein>
<dbReference type="AlphaFoldDB" id="A0A2G2VY98"/>
<dbReference type="InterPro" id="IPR010987">
    <property type="entry name" value="Glutathione-S-Trfase_C-like"/>
</dbReference>
<dbReference type="SFLD" id="SFLDG01152">
    <property type="entry name" value="Main.3:_Omega-_and_Tau-like"/>
    <property type="match status" value="1"/>
</dbReference>
<dbReference type="InterPro" id="IPR045074">
    <property type="entry name" value="GST_C_Tau"/>
</dbReference>
<feature type="repeat" description="HEAT" evidence="4">
    <location>
        <begin position="106"/>
        <end position="144"/>
    </location>
</feature>
<evidence type="ECO:0000259" key="7">
    <source>
        <dbReference type="PROSITE" id="PS50405"/>
    </source>
</evidence>
<comment type="caution">
    <text evidence="8">The sequence shown here is derived from an EMBL/GenBank/DDBJ whole genome shotgun (WGS) entry which is preliminary data.</text>
</comment>
<dbReference type="PANTHER" id="PTHR11260">
    <property type="entry name" value="GLUTATHIONE S-TRANSFERASE, GST, SUPERFAMILY, GST DOMAIN CONTAINING"/>
    <property type="match status" value="1"/>
</dbReference>
<organism evidence="8 9">
    <name type="scientific">Capsicum baccatum</name>
    <name type="common">Peruvian pepper</name>
    <dbReference type="NCBI Taxonomy" id="33114"/>
    <lineage>
        <taxon>Eukaryota</taxon>
        <taxon>Viridiplantae</taxon>
        <taxon>Streptophyta</taxon>
        <taxon>Embryophyta</taxon>
        <taxon>Tracheophyta</taxon>
        <taxon>Spermatophyta</taxon>
        <taxon>Magnoliopsida</taxon>
        <taxon>eudicotyledons</taxon>
        <taxon>Gunneridae</taxon>
        <taxon>Pentapetalae</taxon>
        <taxon>asterids</taxon>
        <taxon>lamiids</taxon>
        <taxon>Solanales</taxon>
        <taxon>Solanaceae</taxon>
        <taxon>Solanoideae</taxon>
        <taxon>Capsiceae</taxon>
        <taxon>Capsicum</taxon>
    </lineage>
</organism>
<dbReference type="EC" id="2.5.1.18" evidence="1"/>
<dbReference type="CDD" id="cd03185">
    <property type="entry name" value="GST_C_Tau"/>
    <property type="match status" value="1"/>
</dbReference>
<dbReference type="SFLD" id="SFLDG00358">
    <property type="entry name" value="Main_(cytGST)"/>
    <property type="match status" value="1"/>
</dbReference>
<evidence type="ECO:0000256" key="2">
    <source>
        <dbReference type="ARBA" id="ARBA00022679"/>
    </source>
</evidence>
<dbReference type="SUPFAM" id="SSF47616">
    <property type="entry name" value="GST C-terminal domain-like"/>
    <property type="match status" value="1"/>
</dbReference>
<dbReference type="FunFam" id="3.40.30.10:FF:000014">
    <property type="entry name" value="Tau class glutathione S-transferase"/>
    <property type="match status" value="1"/>
</dbReference>
<reference evidence="8 9" key="1">
    <citation type="journal article" date="2017" name="Genome Biol.">
        <title>New reference genome sequences of hot pepper reveal the massive evolution of plant disease-resistance genes by retroduplication.</title>
        <authorList>
            <person name="Kim S."/>
            <person name="Park J."/>
            <person name="Yeom S.I."/>
            <person name="Kim Y.M."/>
            <person name="Seo E."/>
            <person name="Kim K.T."/>
            <person name="Kim M.S."/>
            <person name="Lee J.M."/>
            <person name="Cheong K."/>
            <person name="Shin H.S."/>
            <person name="Kim S.B."/>
            <person name="Han K."/>
            <person name="Lee J."/>
            <person name="Park M."/>
            <person name="Lee H.A."/>
            <person name="Lee H.Y."/>
            <person name="Lee Y."/>
            <person name="Oh S."/>
            <person name="Lee J.H."/>
            <person name="Choi E."/>
            <person name="Choi E."/>
            <person name="Lee S.E."/>
            <person name="Jeon J."/>
            <person name="Kim H."/>
            <person name="Choi G."/>
            <person name="Song H."/>
            <person name="Lee J."/>
            <person name="Lee S.C."/>
            <person name="Kwon J.K."/>
            <person name="Lee H.Y."/>
            <person name="Koo N."/>
            <person name="Hong Y."/>
            <person name="Kim R.W."/>
            <person name="Kang W.H."/>
            <person name="Huh J.H."/>
            <person name="Kang B.C."/>
            <person name="Yang T.J."/>
            <person name="Lee Y.H."/>
            <person name="Bennetzen J.L."/>
            <person name="Choi D."/>
        </authorList>
    </citation>
    <scope>NUCLEOTIDE SEQUENCE [LARGE SCALE GENOMIC DNA]</scope>
    <source>
        <strain evidence="9">cv. PBC81</strain>
    </source>
</reference>
<proteinExistence type="inferred from homology"/>
<dbReference type="InterPro" id="IPR036282">
    <property type="entry name" value="Glutathione-S-Trfase_C_sf"/>
</dbReference>
<keyword evidence="2" id="KW-0808">Transferase</keyword>
<dbReference type="Gene3D" id="1.20.1050.10">
    <property type="match status" value="1"/>
</dbReference>
<dbReference type="GO" id="GO:0006749">
    <property type="term" value="P:glutathione metabolic process"/>
    <property type="evidence" value="ECO:0007669"/>
    <property type="project" value="InterPro"/>
</dbReference>
<name>A0A2G2VY98_CAPBA</name>
<sequence>MAEVQLLGNWASPFSKRVEIALKLKGIQYEYIEEDIPINKSPRVVKYNPIYKKIPVFLHDGKSIAESLLILEYIDETWKEGTPLLPNDPYQRAMARFWAKFMDEKCLPEILKLCYESNYEVRMKAKGELHELLKLLENELIKDNTNLFGEYIEIVSILVTYWIGIIQEAVQVDILKKEEFPNICGWADKLMSRSFIKESRLPPRDKLLVFYKTYAKPLIKEVPQ</sequence>
<evidence type="ECO:0000313" key="9">
    <source>
        <dbReference type="Proteomes" id="UP000224567"/>
    </source>
</evidence>
<dbReference type="Gene3D" id="3.40.30.10">
    <property type="entry name" value="Glutaredoxin"/>
    <property type="match status" value="1"/>
</dbReference>
<dbReference type="GO" id="GO:0004364">
    <property type="term" value="F:glutathione transferase activity"/>
    <property type="evidence" value="ECO:0007669"/>
    <property type="project" value="UniProtKB-EC"/>
</dbReference>
<keyword evidence="9" id="KW-1185">Reference proteome</keyword>
<evidence type="ECO:0000256" key="3">
    <source>
        <dbReference type="ARBA" id="ARBA00047960"/>
    </source>
</evidence>
<dbReference type="CDD" id="cd03058">
    <property type="entry name" value="GST_N_Tau"/>
    <property type="match status" value="1"/>
</dbReference>
<dbReference type="STRING" id="33114.A0A2G2VY98"/>
<dbReference type="OrthoDB" id="4951845at2759"/>
<dbReference type="PROSITE" id="PS50077">
    <property type="entry name" value="HEAT_REPEAT"/>
    <property type="match status" value="1"/>
</dbReference>
<comment type="catalytic activity">
    <reaction evidence="3">
        <text>RX + glutathione = an S-substituted glutathione + a halide anion + H(+)</text>
        <dbReference type="Rhea" id="RHEA:16437"/>
        <dbReference type="ChEBI" id="CHEBI:15378"/>
        <dbReference type="ChEBI" id="CHEBI:16042"/>
        <dbReference type="ChEBI" id="CHEBI:17792"/>
        <dbReference type="ChEBI" id="CHEBI:57925"/>
        <dbReference type="ChEBI" id="CHEBI:90779"/>
        <dbReference type="EC" id="2.5.1.18"/>
    </reaction>
</comment>
<dbReference type="EMBL" id="MLFT02000009">
    <property type="protein sequence ID" value="PHT37960.1"/>
    <property type="molecule type" value="Genomic_DNA"/>
</dbReference>